<reference evidence="2" key="2">
    <citation type="submission" date="2022-01" db="EMBL/GenBank/DDBJ databases">
        <authorList>
            <person name="Yamashiro T."/>
            <person name="Shiraishi A."/>
            <person name="Satake H."/>
            <person name="Nakayama K."/>
        </authorList>
    </citation>
    <scope>NUCLEOTIDE SEQUENCE</scope>
</reference>
<keyword evidence="1" id="KW-0812">Transmembrane</keyword>
<keyword evidence="3" id="KW-1185">Reference proteome</keyword>
<protein>
    <submittedName>
        <fullName evidence="2">Uncharacterized protein</fullName>
    </submittedName>
</protein>
<gene>
    <name evidence="2" type="ORF">Tco_0707445</name>
</gene>
<proteinExistence type="predicted"/>
<evidence type="ECO:0000313" key="2">
    <source>
        <dbReference type="EMBL" id="GJS74604.1"/>
    </source>
</evidence>
<comment type="caution">
    <text evidence="2">The sequence shown here is derived from an EMBL/GenBank/DDBJ whole genome shotgun (WGS) entry which is preliminary data.</text>
</comment>
<keyword evidence="1" id="KW-1133">Transmembrane helix</keyword>
<organism evidence="2 3">
    <name type="scientific">Tanacetum coccineum</name>
    <dbReference type="NCBI Taxonomy" id="301880"/>
    <lineage>
        <taxon>Eukaryota</taxon>
        <taxon>Viridiplantae</taxon>
        <taxon>Streptophyta</taxon>
        <taxon>Embryophyta</taxon>
        <taxon>Tracheophyta</taxon>
        <taxon>Spermatophyta</taxon>
        <taxon>Magnoliopsida</taxon>
        <taxon>eudicotyledons</taxon>
        <taxon>Gunneridae</taxon>
        <taxon>Pentapetalae</taxon>
        <taxon>asterids</taxon>
        <taxon>campanulids</taxon>
        <taxon>Asterales</taxon>
        <taxon>Asteraceae</taxon>
        <taxon>Asteroideae</taxon>
        <taxon>Anthemideae</taxon>
        <taxon>Anthemidinae</taxon>
        <taxon>Tanacetum</taxon>
    </lineage>
</organism>
<keyword evidence="1" id="KW-0472">Membrane</keyword>
<evidence type="ECO:0000256" key="1">
    <source>
        <dbReference type="SAM" id="Phobius"/>
    </source>
</evidence>
<sequence length="72" mass="8047">MATKKARQILRGFAIYLAIIPSGLATLVLLISRHADDGGGLSDLRDIDDLEMIMQQVQAEQEQEEEAEQVRH</sequence>
<reference evidence="2" key="1">
    <citation type="journal article" date="2022" name="Int. J. Mol. Sci.">
        <title>Draft Genome of Tanacetum Coccineum: Genomic Comparison of Closely Related Tanacetum-Family Plants.</title>
        <authorList>
            <person name="Yamashiro T."/>
            <person name="Shiraishi A."/>
            <person name="Nakayama K."/>
            <person name="Satake H."/>
        </authorList>
    </citation>
    <scope>NUCLEOTIDE SEQUENCE</scope>
</reference>
<name>A0ABQ4YA99_9ASTR</name>
<dbReference type="Proteomes" id="UP001151760">
    <property type="component" value="Unassembled WGS sequence"/>
</dbReference>
<evidence type="ECO:0000313" key="3">
    <source>
        <dbReference type="Proteomes" id="UP001151760"/>
    </source>
</evidence>
<dbReference type="EMBL" id="BQNB010010242">
    <property type="protein sequence ID" value="GJS74604.1"/>
    <property type="molecule type" value="Genomic_DNA"/>
</dbReference>
<accession>A0ABQ4YA99</accession>
<feature type="transmembrane region" description="Helical" evidence="1">
    <location>
        <begin position="12"/>
        <end position="32"/>
    </location>
</feature>